<evidence type="ECO:0000256" key="6">
    <source>
        <dbReference type="ARBA" id="ARBA00022741"/>
    </source>
</evidence>
<dbReference type="PROSITE" id="PS50837">
    <property type="entry name" value="NACHT"/>
    <property type="match status" value="1"/>
</dbReference>
<dbReference type="GO" id="GO:0045087">
    <property type="term" value="P:innate immune response"/>
    <property type="evidence" value="ECO:0007669"/>
    <property type="project" value="UniProtKB-KW"/>
</dbReference>
<dbReference type="ZFIN" id="ZDB-GENE-120709-59">
    <property type="gene designation" value="nlrp1"/>
</dbReference>
<dbReference type="Gene3D" id="3.40.50.300">
    <property type="entry name" value="P-loop containing nucleotide triphosphate hydrolases"/>
    <property type="match status" value="1"/>
</dbReference>
<dbReference type="PANTHER" id="PTHR45690:SF19">
    <property type="entry name" value="NACHT, LRR AND PYD DOMAINS-CONTAINING PROTEIN 3"/>
    <property type="match status" value="1"/>
</dbReference>
<sequence>MSSDYTDRNNLASAIKTLGDMLEKDEAFQRLMYNASTKGEINRGRVNKVFLKALLSAGDKVGEFLNELIDHLNLFKVLGDFSWNPPVLKEAELNERTSQLQTQQDEYASGSSQYGFGETGTSARGDITSPRGPQVASIKEDLAISKLAELIFEIGSHLDKIEKKGPFLPENVERFSLDSFITSESVKLSSEAVELAPCYTEPVIIQRSKEQTEKYCQEYVRSPHTSSHLLSNDKTQSIRIGQLFSPDSDGNTPKTVILCGDSGRGKSFVLEKIILDWVHLEHHFENFDAVFFLKYEELKCLSEEMSLTELLSRSCSLTSDQISQILQLTPEKVLFLIDGIDDFSFNAHIQISSPTDPSQKAPVISIIHCLMRDLLLVESSVIVTTRYTAAAELSSLCKRPQRFTEIEGFSERRVQEYFQKFFQDEQLFKKAFESMKTNETLLTFCSVPLLCWMVCFCLKKDADQVMTELKTTTSIYVHFVSTLLEDHHQSQSFLRSLGQLAEEGMKNRQNLFDEKSVTRTGLDPATRVFMNKIYLKRKKKHELLFKFKHLSFQEFFAALYYIMLDEEESWCKVSELFNMMESEALIHRSPPIFRGRLSNPIPSVMMFLCGLFNKKVSSSLFEKMKSTFSHNLKLKKKELKKKLMKMIPAMIRQYGFELFALHCLYELQDERFVTKVLETHKFMDLSNVSLRSTDCLVLCYCLRLCPNIRELNFMNCDLTAAKLKILQPALGLCETLRFSVEHLSEIGDLIQILSESKILRELKVREDEYGVESPRWSFNLSVTRGDVLLTLSSSGKNPSFSSVLNIRLTCAQSQISRTDWTLFLQRLRKTGTLTEDLQLSSLHSVGLKSLDLTLVSLNESWASGIISLIQNCTSLQQLKVSVTGLLLEEGLKLLKKSLTDPHCTVIIEGRRNCSEPSEEHLRQSYEKVEIHFKPKLLEELAELSICNPGSSALNIHCQSCVDVADSDQWVQVEPSVCRGEGGTEFRISTPAGRFQCSRTRMRWVCDGDVTLHYRAVDGHFLNAELERLQCERVAPVLDVNVISGKLEEAHLPHYMCLAESDPALTNAVKLLSVEDEGISLESVELTRFHAKILQPMFSPKTVLVKLGIPVKVHCDLLIFMTHTCPIILNVYFFPSDSLVKENIKTEEKSSHQIKCSKPEALLQMKKQHSLEVPDAVVQPKAIKLRGNMEPNFFQVKQPVVNDITMILSRVDDQKSVWTGTIWKELIDIKLNKTESDLFQSGQKHKTSQPARSFDKAQFFDTHWCNLIKSVKNVNAVADKLLQEQIIHDELYSEITHPNSISEDSMRKICVIVRKGSAAVKEIFISILLQENPNLLNHLPSSDS</sequence>
<accession>A0A8M3B7X8</accession>
<dbReference type="InterPro" id="IPR041267">
    <property type="entry name" value="NLRP_HD2"/>
</dbReference>
<dbReference type="GO" id="GO:0061702">
    <property type="term" value="C:canonical inflammasome complex"/>
    <property type="evidence" value="ECO:0000353"/>
    <property type="project" value="ZFIN"/>
</dbReference>
<dbReference type="Pfam" id="PF17779">
    <property type="entry name" value="WHD_NOD2"/>
    <property type="match status" value="1"/>
</dbReference>
<dbReference type="SUPFAM" id="SSF47986">
    <property type="entry name" value="DEATH domain"/>
    <property type="match status" value="1"/>
</dbReference>
<evidence type="ECO:0000313" key="13">
    <source>
        <dbReference type="Proteomes" id="UP000000437"/>
    </source>
</evidence>
<keyword evidence="7" id="KW-0378">Hydrolase</keyword>
<dbReference type="InterPro" id="IPR027417">
    <property type="entry name" value="P-loop_NTPase"/>
</dbReference>
<keyword evidence="5" id="KW-0677">Repeat</keyword>
<dbReference type="PROSITE" id="PS50209">
    <property type="entry name" value="CARD"/>
    <property type="match status" value="1"/>
</dbReference>
<evidence type="ECO:0000256" key="9">
    <source>
        <dbReference type="ARBA" id="ARBA00022843"/>
    </source>
</evidence>
<dbReference type="PANTHER" id="PTHR45690">
    <property type="entry name" value="NACHT, LRR AND PYD DOMAINS-CONTAINING PROTEIN 12"/>
    <property type="match status" value="1"/>
</dbReference>
<dbReference type="InterPro" id="IPR032675">
    <property type="entry name" value="LRR_dom_sf"/>
</dbReference>
<keyword evidence="6" id="KW-0547">Nucleotide-binding</keyword>
<evidence type="ECO:0000256" key="2">
    <source>
        <dbReference type="ARBA" id="ARBA00008665"/>
    </source>
</evidence>
<name>A0A8M3B7X8_DANRE</name>
<keyword evidence="10" id="KW-0391">Immunity</keyword>
<dbReference type="InterPro" id="IPR041075">
    <property type="entry name" value="NOD1/2_WH"/>
</dbReference>
<proteinExistence type="inferred from homology"/>
<evidence type="ECO:0000256" key="3">
    <source>
        <dbReference type="ARBA" id="ARBA00022490"/>
    </source>
</evidence>
<evidence type="ECO:0000256" key="4">
    <source>
        <dbReference type="ARBA" id="ARBA00022588"/>
    </source>
</evidence>
<dbReference type="Pfam" id="PF23679">
    <property type="entry name" value="UPA-FIIND"/>
    <property type="match status" value="1"/>
</dbReference>
<evidence type="ECO:0000256" key="5">
    <source>
        <dbReference type="ARBA" id="ARBA00022737"/>
    </source>
</evidence>
<evidence type="ECO:0000256" key="11">
    <source>
        <dbReference type="ARBA" id="ARBA00023198"/>
    </source>
</evidence>
<dbReference type="InterPro" id="IPR001315">
    <property type="entry name" value="CARD"/>
</dbReference>
<evidence type="ECO:0000256" key="10">
    <source>
        <dbReference type="ARBA" id="ARBA00022859"/>
    </source>
</evidence>
<keyword evidence="4" id="KW-0399">Innate immunity</keyword>
<dbReference type="Pfam" id="PF05729">
    <property type="entry name" value="NACHT"/>
    <property type="match status" value="1"/>
</dbReference>
<protein>
    <submittedName>
        <fullName evidence="14">NACHT, LRR and PYD domains-containing protein 1 homolog isoform X1</fullName>
    </submittedName>
</protein>
<dbReference type="SUPFAM" id="SSF52047">
    <property type="entry name" value="RNI-like"/>
    <property type="match status" value="1"/>
</dbReference>
<dbReference type="Gene3D" id="1.10.533.10">
    <property type="entry name" value="Death Domain, Fas"/>
    <property type="match status" value="1"/>
</dbReference>
<dbReference type="Pfam" id="PF17776">
    <property type="entry name" value="NLRC4_HD2"/>
    <property type="match status" value="1"/>
</dbReference>
<dbReference type="RefSeq" id="XP_009297083.2">
    <property type="nucleotide sequence ID" value="XM_009298808.5"/>
</dbReference>
<dbReference type="Proteomes" id="UP000000437">
    <property type="component" value="Chromosome 2"/>
</dbReference>
<gene>
    <name evidence="14 15" type="primary">nlrp1</name>
    <name evidence="14" type="synonym">nlrp6(2of5)</name>
    <name evidence="14" type="synonym">si:ch211-66k16.28</name>
</gene>
<comment type="similarity">
    <text evidence="2">Belongs to the NLRP family.</text>
</comment>
<dbReference type="Gene3D" id="3.80.10.10">
    <property type="entry name" value="Ribonuclease Inhibitor"/>
    <property type="match status" value="1"/>
</dbReference>
<dbReference type="GeneID" id="101882558"/>
<evidence type="ECO:0000256" key="8">
    <source>
        <dbReference type="ARBA" id="ARBA00022840"/>
    </source>
</evidence>
<keyword evidence="11" id="KW-0395">Inflammatory response</keyword>
<dbReference type="CTD" id="22861"/>
<keyword evidence="3" id="KW-0963">Cytoplasm</keyword>
<dbReference type="PROSITE" id="PS51830">
    <property type="entry name" value="FIIND"/>
    <property type="match status" value="1"/>
</dbReference>
<comment type="subcellular location">
    <subcellularLocation>
        <location evidence="1">Inflammasome</location>
    </subcellularLocation>
</comment>
<dbReference type="GO" id="GO:0005524">
    <property type="term" value="F:ATP binding"/>
    <property type="evidence" value="ECO:0007669"/>
    <property type="project" value="UniProtKB-KW"/>
</dbReference>
<dbReference type="InterPro" id="IPR050637">
    <property type="entry name" value="NLRP_innate_immun_reg"/>
</dbReference>
<evidence type="ECO:0000313" key="15">
    <source>
        <dbReference type="ZFIN" id="ZDB-GENE-120709-59"/>
    </source>
</evidence>
<keyword evidence="12" id="KW-1271">Inflammasome</keyword>
<keyword evidence="8" id="KW-0067">ATP-binding</keyword>
<dbReference type="Pfam" id="PF00619">
    <property type="entry name" value="CARD"/>
    <property type="match status" value="1"/>
</dbReference>
<evidence type="ECO:0000256" key="7">
    <source>
        <dbReference type="ARBA" id="ARBA00022801"/>
    </source>
</evidence>
<evidence type="ECO:0000256" key="12">
    <source>
        <dbReference type="ARBA" id="ARBA00023233"/>
    </source>
</evidence>
<dbReference type="GO" id="GO:0006954">
    <property type="term" value="P:inflammatory response"/>
    <property type="evidence" value="ECO:0007669"/>
    <property type="project" value="UniProtKB-KW"/>
</dbReference>
<evidence type="ECO:0000313" key="14">
    <source>
        <dbReference type="RefSeq" id="XP_009297083.2"/>
    </source>
</evidence>
<keyword evidence="13" id="KW-1185">Reference proteome</keyword>
<dbReference type="AGR" id="ZFIN:ZDB-GENE-120709-59"/>
<dbReference type="InterPro" id="IPR007111">
    <property type="entry name" value="NACHT_NTPase"/>
</dbReference>
<reference evidence="14" key="1">
    <citation type="submission" date="2025-08" db="UniProtKB">
        <authorList>
            <consortium name="RefSeq"/>
        </authorList>
    </citation>
    <scope>IDENTIFICATION</scope>
    <source>
        <strain evidence="14">Tuebingen</strain>
        <tissue evidence="14">Fibroblasts and whole tissue</tissue>
    </source>
</reference>
<dbReference type="OrthoDB" id="8869108at2759"/>
<dbReference type="InterPro" id="IPR025307">
    <property type="entry name" value="FIIND_dom"/>
</dbReference>
<dbReference type="Pfam" id="PF13553">
    <property type="entry name" value="FIIND"/>
    <property type="match status" value="1"/>
</dbReference>
<keyword evidence="9" id="KW-0832">Ubl conjugation</keyword>
<evidence type="ECO:0000256" key="1">
    <source>
        <dbReference type="ARBA" id="ARBA00004110"/>
    </source>
</evidence>
<organism evidence="13 14">
    <name type="scientific">Danio rerio</name>
    <name type="common">Zebrafish</name>
    <name type="synonym">Brachydanio rerio</name>
    <dbReference type="NCBI Taxonomy" id="7955"/>
    <lineage>
        <taxon>Eukaryota</taxon>
        <taxon>Metazoa</taxon>
        <taxon>Chordata</taxon>
        <taxon>Craniata</taxon>
        <taxon>Vertebrata</taxon>
        <taxon>Euteleostomi</taxon>
        <taxon>Actinopterygii</taxon>
        <taxon>Neopterygii</taxon>
        <taxon>Teleostei</taxon>
        <taxon>Ostariophysi</taxon>
        <taxon>Cypriniformes</taxon>
        <taxon>Danionidae</taxon>
        <taxon>Danioninae</taxon>
        <taxon>Danio</taxon>
    </lineage>
</organism>
<dbReference type="GO" id="GO:0042981">
    <property type="term" value="P:regulation of apoptotic process"/>
    <property type="evidence" value="ECO:0007669"/>
    <property type="project" value="InterPro"/>
</dbReference>
<dbReference type="InterPro" id="IPR011029">
    <property type="entry name" value="DEATH-like_dom_sf"/>
</dbReference>
<dbReference type="SUPFAM" id="SSF52540">
    <property type="entry name" value="P-loop containing nucleoside triphosphate hydrolases"/>
    <property type="match status" value="1"/>
</dbReference>